<dbReference type="Proteomes" id="UP000219048">
    <property type="component" value="Unassembled WGS sequence"/>
</dbReference>
<keyword evidence="4" id="KW-1185">Reference proteome</keyword>
<proteinExistence type="predicted"/>
<dbReference type="Gene3D" id="2.30.180.10">
    <property type="entry name" value="FAS1 domain"/>
    <property type="match status" value="1"/>
</dbReference>
<protein>
    <submittedName>
        <fullName evidence="3">Uncaracterized surface protein containing fasciclin (FAS1) repeats</fullName>
    </submittedName>
</protein>
<evidence type="ECO:0000259" key="2">
    <source>
        <dbReference type="PROSITE" id="PS50213"/>
    </source>
</evidence>
<dbReference type="InterPro" id="IPR050904">
    <property type="entry name" value="Adhesion/Biosynth-related"/>
</dbReference>
<dbReference type="InterPro" id="IPR000782">
    <property type="entry name" value="FAS1_domain"/>
</dbReference>
<feature type="chain" id="PRO_5012176657" evidence="1">
    <location>
        <begin position="23"/>
        <end position="175"/>
    </location>
</feature>
<dbReference type="PANTHER" id="PTHR10900:SF77">
    <property type="entry name" value="FI19380P1"/>
    <property type="match status" value="1"/>
</dbReference>
<gene>
    <name evidence="3" type="ORF">SAMN06265377_2537</name>
</gene>
<feature type="domain" description="FAS1" evidence="2">
    <location>
        <begin position="26"/>
        <end position="170"/>
    </location>
</feature>
<reference evidence="4" key="1">
    <citation type="submission" date="2017-09" db="EMBL/GenBank/DDBJ databases">
        <authorList>
            <person name="Varghese N."/>
            <person name="Submissions S."/>
        </authorList>
    </citation>
    <scope>NUCLEOTIDE SEQUENCE [LARGE SCALE GENOMIC DNA]</scope>
    <source>
        <strain evidence="4">DSM 25885</strain>
    </source>
</reference>
<dbReference type="SMART" id="SM00554">
    <property type="entry name" value="FAS1"/>
    <property type="match status" value="1"/>
</dbReference>
<sequence>MKAPFKKVLLCLCLVCTFFVSAQNSNSSTSQNTIQSNRYTTLFAAVKATEMQDVLDNSGPYTVFAPSNAAFERFSNAKMEKLINATDKSDLKSLVTYHIVPGRLTASKILRAMCKGSGKASFTTIQGKKLVAHMEGYDIILTDPIGNTARITTADVNQKNGIMHEIDSVILPTKM</sequence>
<accession>A0A285MZ00</accession>
<feature type="signal peptide" evidence="1">
    <location>
        <begin position="1"/>
        <end position="22"/>
    </location>
</feature>
<dbReference type="RefSeq" id="WP_097046143.1">
    <property type="nucleotide sequence ID" value="NZ_OBEH01000003.1"/>
</dbReference>
<dbReference type="PANTHER" id="PTHR10900">
    <property type="entry name" value="PERIOSTIN-RELATED"/>
    <property type="match status" value="1"/>
</dbReference>
<dbReference type="Pfam" id="PF02469">
    <property type="entry name" value="Fasciclin"/>
    <property type="match status" value="1"/>
</dbReference>
<evidence type="ECO:0000313" key="4">
    <source>
        <dbReference type="Proteomes" id="UP000219048"/>
    </source>
</evidence>
<keyword evidence="1" id="KW-0732">Signal</keyword>
<organism evidence="3 4">
    <name type="scientific">Flagellimonas pacifica</name>
    <dbReference type="NCBI Taxonomy" id="1247520"/>
    <lineage>
        <taxon>Bacteria</taxon>
        <taxon>Pseudomonadati</taxon>
        <taxon>Bacteroidota</taxon>
        <taxon>Flavobacteriia</taxon>
        <taxon>Flavobacteriales</taxon>
        <taxon>Flavobacteriaceae</taxon>
        <taxon>Flagellimonas</taxon>
    </lineage>
</organism>
<dbReference type="InterPro" id="IPR036378">
    <property type="entry name" value="FAS1_dom_sf"/>
</dbReference>
<evidence type="ECO:0000313" key="3">
    <source>
        <dbReference type="EMBL" id="SNZ00711.1"/>
    </source>
</evidence>
<dbReference type="PROSITE" id="PS50213">
    <property type="entry name" value="FAS1"/>
    <property type="match status" value="1"/>
</dbReference>
<name>A0A285MZ00_9FLAO</name>
<dbReference type="AlphaFoldDB" id="A0A285MZ00"/>
<dbReference type="SUPFAM" id="SSF82153">
    <property type="entry name" value="FAS1 domain"/>
    <property type="match status" value="1"/>
</dbReference>
<dbReference type="OrthoDB" id="9800666at2"/>
<dbReference type="EMBL" id="OBEH01000003">
    <property type="protein sequence ID" value="SNZ00711.1"/>
    <property type="molecule type" value="Genomic_DNA"/>
</dbReference>
<evidence type="ECO:0000256" key="1">
    <source>
        <dbReference type="SAM" id="SignalP"/>
    </source>
</evidence>